<keyword evidence="5" id="KW-0479">Metal-binding</keyword>
<comment type="caution">
    <text evidence="11">The sequence shown here is derived from an EMBL/GenBank/DDBJ whole genome shotgun (WGS) entry which is preliminary data.</text>
</comment>
<dbReference type="PANTHER" id="PTHR46173">
    <property type="entry name" value="CCA TRNA NUCLEOTIDYLTRANSFERASE 1, MITOCHONDRIAL"/>
    <property type="match status" value="1"/>
</dbReference>
<keyword evidence="8" id="KW-0694">RNA-binding</keyword>
<evidence type="ECO:0000256" key="5">
    <source>
        <dbReference type="ARBA" id="ARBA00022723"/>
    </source>
</evidence>
<dbReference type="InterPro" id="IPR032828">
    <property type="entry name" value="PolyA_RNA-bd"/>
</dbReference>
<keyword evidence="12" id="KW-1185">Reference proteome</keyword>
<dbReference type="Gene3D" id="1.10.3090.10">
    <property type="entry name" value="cca-adding enzyme, domain 2"/>
    <property type="match status" value="1"/>
</dbReference>
<dbReference type="InterPro" id="IPR050264">
    <property type="entry name" value="Bact_CCA-adding_enz_type3_sf"/>
</dbReference>
<evidence type="ECO:0000256" key="1">
    <source>
        <dbReference type="ARBA" id="ARBA00001946"/>
    </source>
</evidence>
<keyword evidence="4" id="KW-0548">Nucleotidyltransferase</keyword>
<name>A0ABU4RNH3_9HYPH</name>
<keyword evidence="3" id="KW-0819">tRNA processing</keyword>
<dbReference type="SUPFAM" id="SSF81891">
    <property type="entry name" value="Poly A polymerase C-terminal region-like"/>
    <property type="match status" value="1"/>
</dbReference>
<accession>A0ABU4RNH3</accession>
<protein>
    <submittedName>
        <fullName evidence="11">CCA tRNA nucleotidyltransferase</fullName>
    </submittedName>
</protein>
<dbReference type="InterPro" id="IPR002646">
    <property type="entry name" value="PolA_pol_head_dom"/>
</dbReference>
<dbReference type="PANTHER" id="PTHR46173:SF1">
    <property type="entry name" value="CCA TRNA NUCLEOTIDYLTRANSFERASE 1, MITOCHONDRIAL"/>
    <property type="match status" value="1"/>
</dbReference>
<evidence type="ECO:0000256" key="4">
    <source>
        <dbReference type="ARBA" id="ARBA00022695"/>
    </source>
</evidence>
<comment type="similarity">
    <text evidence="8">Belongs to the tRNA nucleotidyltransferase/poly(A) polymerase family.</text>
</comment>
<sequence>MNPAIAELLRSPGVARVLSVLNQEEEEARIAGGAVRDALLGKIPEDVDFATTAEPATTERLAKDAGIRTVPTGRDHGTITFLLEGRTYEVTTLRRDVETDGRRAVVAFGRDWAEDARRRDLTINGLFLDRHGLVHDHVGGIDDLQHSRVRFIGNAGMRIREDYLRVLRFFRFFSRFADGPPDAEAMSAAIRERHGLRTLSRERVRSELLKLLVTRRASETMTLMEEAGLLNVLTGGVARLARLQRLAEIEAGTGRLPDNVLRLGALAVFTQEDVDRLQERLRLSRAETERLSAMAGTHCGLDPAADAKKRRQILYQLRPAAFVDGVLLGWAGSGAHADAEAWHDLLAFPQSWTPPQPPFRAEDFIRLGLPHGPRLGHALRLAERFWRDADFPDDAGSLQSIRQQAFSHAG</sequence>
<organism evidence="11 12">
    <name type="scientific">Terrihabitans rhizophilus</name>
    <dbReference type="NCBI Taxonomy" id="3092662"/>
    <lineage>
        <taxon>Bacteria</taxon>
        <taxon>Pseudomonadati</taxon>
        <taxon>Pseudomonadota</taxon>
        <taxon>Alphaproteobacteria</taxon>
        <taxon>Hyphomicrobiales</taxon>
        <taxon>Terrihabitans</taxon>
    </lineage>
</organism>
<feature type="domain" description="tRNA nucleotidyltransferase/poly(A) polymerase RNA and SrmB- binding" evidence="10">
    <location>
        <begin position="188"/>
        <end position="233"/>
    </location>
</feature>
<dbReference type="CDD" id="cd05398">
    <property type="entry name" value="NT_ClassII-CCAase"/>
    <property type="match status" value="1"/>
</dbReference>
<evidence type="ECO:0000259" key="9">
    <source>
        <dbReference type="Pfam" id="PF01743"/>
    </source>
</evidence>
<keyword evidence="6" id="KW-0547">Nucleotide-binding</keyword>
<dbReference type="RefSeq" id="WP_319844503.1">
    <property type="nucleotide sequence ID" value="NZ_JAXAFJ010000005.1"/>
</dbReference>
<dbReference type="Pfam" id="PF01743">
    <property type="entry name" value="PolyA_pol"/>
    <property type="match status" value="1"/>
</dbReference>
<comment type="cofactor">
    <cofactor evidence="1">
        <name>Mg(2+)</name>
        <dbReference type="ChEBI" id="CHEBI:18420"/>
    </cofactor>
</comment>
<evidence type="ECO:0000313" key="12">
    <source>
        <dbReference type="Proteomes" id="UP001274321"/>
    </source>
</evidence>
<reference evidence="11 12" key="1">
    <citation type="submission" date="2023-11" db="EMBL/GenBank/DDBJ databases">
        <authorList>
            <person name="Bao R."/>
        </authorList>
    </citation>
    <scope>NUCLEOTIDE SEQUENCE [LARGE SCALE GENOMIC DNA]</scope>
    <source>
        <strain evidence="11 12">PJ23</strain>
    </source>
</reference>
<gene>
    <name evidence="11" type="ORF">SCD90_09870</name>
</gene>
<evidence type="ECO:0000256" key="3">
    <source>
        <dbReference type="ARBA" id="ARBA00022694"/>
    </source>
</evidence>
<dbReference type="SUPFAM" id="SSF81301">
    <property type="entry name" value="Nucleotidyltransferase"/>
    <property type="match status" value="1"/>
</dbReference>
<dbReference type="Pfam" id="PF12627">
    <property type="entry name" value="PolyA_pol_RNAbd"/>
    <property type="match status" value="1"/>
</dbReference>
<dbReference type="EMBL" id="JAXAFJ010000005">
    <property type="protein sequence ID" value="MDX6806372.1"/>
    <property type="molecule type" value="Genomic_DNA"/>
</dbReference>
<evidence type="ECO:0000256" key="8">
    <source>
        <dbReference type="RuleBase" id="RU003953"/>
    </source>
</evidence>
<evidence type="ECO:0000256" key="2">
    <source>
        <dbReference type="ARBA" id="ARBA00022679"/>
    </source>
</evidence>
<dbReference type="InterPro" id="IPR043519">
    <property type="entry name" value="NT_sf"/>
</dbReference>
<keyword evidence="7" id="KW-0460">Magnesium</keyword>
<evidence type="ECO:0000259" key="10">
    <source>
        <dbReference type="Pfam" id="PF12627"/>
    </source>
</evidence>
<feature type="domain" description="Poly A polymerase head" evidence="9">
    <location>
        <begin position="28"/>
        <end position="150"/>
    </location>
</feature>
<evidence type="ECO:0000256" key="7">
    <source>
        <dbReference type="ARBA" id="ARBA00022842"/>
    </source>
</evidence>
<keyword evidence="2 8" id="KW-0808">Transferase</keyword>
<evidence type="ECO:0000313" key="11">
    <source>
        <dbReference type="EMBL" id="MDX6806372.1"/>
    </source>
</evidence>
<evidence type="ECO:0000256" key="6">
    <source>
        <dbReference type="ARBA" id="ARBA00022741"/>
    </source>
</evidence>
<dbReference type="Gene3D" id="3.30.460.10">
    <property type="entry name" value="Beta Polymerase, domain 2"/>
    <property type="match status" value="1"/>
</dbReference>
<dbReference type="Proteomes" id="UP001274321">
    <property type="component" value="Unassembled WGS sequence"/>
</dbReference>
<proteinExistence type="inferred from homology"/>